<dbReference type="SUPFAM" id="SSF52402">
    <property type="entry name" value="Adenine nucleotide alpha hydrolases-like"/>
    <property type="match status" value="2"/>
</dbReference>
<feature type="compositionally biased region" description="Basic and acidic residues" evidence="2">
    <location>
        <begin position="43"/>
        <end position="57"/>
    </location>
</feature>
<proteinExistence type="inferred from homology"/>
<reference evidence="4 5" key="1">
    <citation type="submission" date="2023-05" db="EMBL/GenBank/DDBJ databases">
        <title>Streptantibioticus silvisoli sp. nov., acidotolerant actinomycetes 1 from pine litter.</title>
        <authorList>
            <person name="Swiecimska M."/>
            <person name="Golinska P."/>
            <person name="Sangal V."/>
            <person name="Wachnowicz B."/>
            <person name="Goodfellow M."/>
        </authorList>
    </citation>
    <scope>NUCLEOTIDE SEQUENCE [LARGE SCALE GENOMIC DNA]</scope>
    <source>
        <strain evidence="4 5">DSM 42109</strain>
    </source>
</reference>
<organism evidence="4 5">
    <name type="scientific">Streptomyces iconiensis</name>
    <dbReference type="NCBI Taxonomy" id="1384038"/>
    <lineage>
        <taxon>Bacteria</taxon>
        <taxon>Bacillati</taxon>
        <taxon>Actinomycetota</taxon>
        <taxon>Actinomycetes</taxon>
        <taxon>Kitasatosporales</taxon>
        <taxon>Streptomycetaceae</taxon>
        <taxon>Streptomyces</taxon>
    </lineage>
</organism>
<dbReference type="Proteomes" id="UP001214441">
    <property type="component" value="Unassembled WGS sequence"/>
</dbReference>
<dbReference type="Gene3D" id="3.40.50.620">
    <property type="entry name" value="HUPs"/>
    <property type="match status" value="2"/>
</dbReference>
<name>A0ABT7A3Q4_9ACTN</name>
<dbReference type="PRINTS" id="PR01438">
    <property type="entry name" value="UNVRSLSTRESS"/>
</dbReference>
<feature type="domain" description="UspA" evidence="3">
    <location>
        <begin position="157"/>
        <end position="288"/>
    </location>
</feature>
<keyword evidence="5" id="KW-1185">Reference proteome</keyword>
<dbReference type="PANTHER" id="PTHR46268:SF6">
    <property type="entry name" value="UNIVERSAL STRESS PROTEIN UP12"/>
    <property type="match status" value="1"/>
</dbReference>
<sequence>MTRVVVVGTDGSAASLAAVEWAARTARAHELPLRVAHVAPRPTAERSSGDREDPLSGHAARERMLRAVCVRLSAEHPELPLSWDIMTGDDVAGCLAWSTAGSELLVLGARGEGGFDGLLLGSTAICVLREASCPVALVRSATAGEPSAGRRTRPAEVVLALDAREPDHEATAYAFGEAALRAVQLRAVHAWDLAPHHDPWQPYGPAEADRSRWETEEVVALSAALRPWGAKYPDVRLIPDVRRLSPAAALVRASAGAELLVAGIGPGPHGPVTDALAHHARCTVVFVPSARRHVNGAAPSGPSRRVRQ</sequence>
<evidence type="ECO:0000256" key="1">
    <source>
        <dbReference type="ARBA" id="ARBA00008791"/>
    </source>
</evidence>
<dbReference type="Pfam" id="PF00582">
    <property type="entry name" value="Usp"/>
    <property type="match status" value="2"/>
</dbReference>
<dbReference type="InterPro" id="IPR006016">
    <property type="entry name" value="UspA"/>
</dbReference>
<feature type="region of interest" description="Disordered" evidence="2">
    <location>
        <begin position="37"/>
        <end position="57"/>
    </location>
</feature>
<evidence type="ECO:0000259" key="3">
    <source>
        <dbReference type="Pfam" id="PF00582"/>
    </source>
</evidence>
<protein>
    <submittedName>
        <fullName evidence="4">Universal stress protein</fullName>
    </submittedName>
</protein>
<dbReference type="PANTHER" id="PTHR46268">
    <property type="entry name" value="STRESS RESPONSE PROTEIN NHAX"/>
    <property type="match status" value="1"/>
</dbReference>
<dbReference type="EMBL" id="JANCPR020000029">
    <property type="protein sequence ID" value="MDJ1135491.1"/>
    <property type="molecule type" value="Genomic_DNA"/>
</dbReference>
<gene>
    <name evidence="4" type="ORF">NMN56_026755</name>
</gene>
<evidence type="ECO:0000256" key="2">
    <source>
        <dbReference type="SAM" id="MobiDB-lite"/>
    </source>
</evidence>
<dbReference type="InterPro" id="IPR006015">
    <property type="entry name" value="Universal_stress_UspA"/>
</dbReference>
<accession>A0ABT7A3Q4</accession>
<evidence type="ECO:0000313" key="5">
    <source>
        <dbReference type="Proteomes" id="UP001214441"/>
    </source>
</evidence>
<dbReference type="InterPro" id="IPR014729">
    <property type="entry name" value="Rossmann-like_a/b/a_fold"/>
</dbReference>
<dbReference type="RefSeq" id="WP_274043219.1">
    <property type="nucleotide sequence ID" value="NZ_JANCPR020000029.1"/>
</dbReference>
<evidence type="ECO:0000313" key="4">
    <source>
        <dbReference type="EMBL" id="MDJ1135491.1"/>
    </source>
</evidence>
<feature type="domain" description="UspA" evidence="3">
    <location>
        <begin position="1"/>
        <end position="139"/>
    </location>
</feature>
<comment type="caution">
    <text evidence="4">The sequence shown here is derived from an EMBL/GenBank/DDBJ whole genome shotgun (WGS) entry which is preliminary data.</text>
</comment>
<comment type="similarity">
    <text evidence="1">Belongs to the universal stress protein A family.</text>
</comment>